<keyword evidence="1" id="KW-0808">Transferase</keyword>
<evidence type="ECO:0000256" key="3">
    <source>
        <dbReference type="ARBA" id="ARBA00023012"/>
    </source>
</evidence>
<dbReference type="InterPro" id="IPR036890">
    <property type="entry name" value="HATPase_C_sf"/>
</dbReference>
<dbReference type="Gene3D" id="3.30.565.10">
    <property type="entry name" value="Histidine kinase-like ATPase, C-terminal domain"/>
    <property type="match status" value="1"/>
</dbReference>
<evidence type="ECO:0000256" key="2">
    <source>
        <dbReference type="ARBA" id="ARBA00022777"/>
    </source>
</evidence>
<reference evidence="5" key="1">
    <citation type="journal article" date="2019" name="Int. J. Syst. Evol. Microbiol.">
        <title>The Global Catalogue of Microorganisms (GCM) 10K type strain sequencing project: providing services to taxonomists for standard genome sequencing and annotation.</title>
        <authorList>
            <consortium name="The Broad Institute Genomics Platform"/>
            <consortium name="The Broad Institute Genome Sequencing Center for Infectious Disease"/>
            <person name="Wu L."/>
            <person name="Ma J."/>
        </authorList>
    </citation>
    <scope>NUCLEOTIDE SEQUENCE [LARGE SCALE GENOMIC DNA]</scope>
    <source>
        <strain evidence="5">KACC 12649</strain>
    </source>
</reference>
<evidence type="ECO:0008006" key="6">
    <source>
        <dbReference type="Google" id="ProtNLM"/>
    </source>
</evidence>
<accession>A0ABW0L5G2</accession>
<gene>
    <name evidence="4" type="ORF">ACFPN5_09410</name>
</gene>
<dbReference type="Proteomes" id="UP001596050">
    <property type="component" value="Unassembled WGS sequence"/>
</dbReference>
<keyword evidence="2" id="KW-0418">Kinase</keyword>
<evidence type="ECO:0000256" key="1">
    <source>
        <dbReference type="ARBA" id="ARBA00022679"/>
    </source>
</evidence>
<dbReference type="PANTHER" id="PTHR24421">
    <property type="entry name" value="NITRATE/NITRITE SENSOR PROTEIN NARX-RELATED"/>
    <property type="match status" value="1"/>
</dbReference>
<evidence type="ECO:0000313" key="4">
    <source>
        <dbReference type="EMBL" id="MFC5460026.1"/>
    </source>
</evidence>
<organism evidence="4 5">
    <name type="scientific">Massilia niabensis</name>
    <dbReference type="NCBI Taxonomy" id="544910"/>
    <lineage>
        <taxon>Bacteria</taxon>
        <taxon>Pseudomonadati</taxon>
        <taxon>Pseudomonadota</taxon>
        <taxon>Betaproteobacteria</taxon>
        <taxon>Burkholderiales</taxon>
        <taxon>Oxalobacteraceae</taxon>
        <taxon>Telluria group</taxon>
        <taxon>Massilia</taxon>
    </lineage>
</organism>
<dbReference type="EMBL" id="JBHSMU010000009">
    <property type="protein sequence ID" value="MFC5460026.1"/>
    <property type="molecule type" value="Genomic_DNA"/>
</dbReference>
<sequence>MNMKVELDYGTALFKMRISDDGRGIGEQHRSGRPGHWGIQGMVERAAAIGASLELVAQANGGCTWQLHMASEKAYASVHETAEPMGWNGMLHA</sequence>
<dbReference type="InterPro" id="IPR050482">
    <property type="entry name" value="Sensor_HK_TwoCompSys"/>
</dbReference>
<protein>
    <recommendedName>
        <fullName evidence="6">Sensor histidine kinase</fullName>
    </recommendedName>
</protein>
<dbReference type="PANTHER" id="PTHR24421:SF62">
    <property type="entry name" value="SENSORY TRANSDUCTION HISTIDINE KINASE"/>
    <property type="match status" value="1"/>
</dbReference>
<proteinExistence type="predicted"/>
<keyword evidence="5" id="KW-1185">Reference proteome</keyword>
<name>A0ABW0L5G2_9BURK</name>
<evidence type="ECO:0000313" key="5">
    <source>
        <dbReference type="Proteomes" id="UP001596050"/>
    </source>
</evidence>
<dbReference type="RefSeq" id="WP_379782454.1">
    <property type="nucleotide sequence ID" value="NZ_JBHSMU010000009.1"/>
</dbReference>
<keyword evidence="3" id="KW-0902">Two-component regulatory system</keyword>
<comment type="caution">
    <text evidence="4">The sequence shown here is derived from an EMBL/GenBank/DDBJ whole genome shotgun (WGS) entry which is preliminary data.</text>
</comment>